<sequence length="106" mass="11134">MAHQAAGGGFAGAPSYTKVKGPDGKEYAVAGEVPIKIVKGKTPEETIKNMQQIKAAALAPADPSPQDLKVAQTADMIAANASQELSEEKSENKDSSDKKFKIDLYA</sequence>
<feature type="region of interest" description="Disordered" evidence="1">
    <location>
        <begin position="79"/>
        <end position="106"/>
    </location>
</feature>
<dbReference type="EMBL" id="CP001279">
    <property type="protein sequence ID" value="ACM92727.1"/>
    <property type="molecule type" value="Genomic_DNA"/>
</dbReference>
<dbReference type="eggNOG" id="COG3064">
    <property type="taxonomic scope" value="Bacteria"/>
</dbReference>
<gene>
    <name evidence="2" type="ordered locus">NAMH_0998</name>
</gene>
<name>B9L9U0_NAUPA</name>
<evidence type="ECO:0000313" key="2">
    <source>
        <dbReference type="EMBL" id="ACM92727.1"/>
    </source>
</evidence>
<feature type="compositionally biased region" description="Gly residues" evidence="1">
    <location>
        <begin position="1"/>
        <end position="11"/>
    </location>
</feature>
<dbReference type="Pfam" id="PF12118">
    <property type="entry name" value="SprA-related"/>
    <property type="match status" value="1"/>
</dbReference>
<accession>B9L9U0</accession>
<dbReference type="AlphaFoldDB" id="B9L9U0"/>
<reference evidence="2 3" key="1">
    <citation type="journal article" date="2009" name="PLoS Genet.">
        <title>Adaptations to submarine hydrothermal environments exemplified by the genome of Nautilia profundicola.</title>
        <authorList>
            <person name="Campbell B.J."/>
            <person name="Smith J.L."/>
            <person name="Hanson T.E."/>
            <person name="Klotz M.G."/>
            <person name="Stein L.Y."/>
            <person name="Lee C.K."/>
            <person name="Wu D."/>
            <person name="Robinson J.M."/>
            <person name="Khouri H.M."/>
            <person name="Eisen J.A."/>
            <person name="Cary S.C."/>
        </authorList>
    </citation>
    <scope>NUCLEOTIDE SEQUENCE [LARGE SCALE GENOMIC DNA]</scope>
    <source>
        <strain evidence="3">ATCC BAA-1463 / DSM 18972 / AmH</strain>
    </source>
</reference>
<dbReference type="Proteomes" id="UP000000448">
    <property type="component" value="Chromosome"/>
</dbReference>
<organism evidence="2 3">
    <name type="scientific">Nautilia profundicola (strain ATCC BAA-1463 / DSM 18972 / AmH)</name>
    <dbReference type="NCBI Taxonomy" id="598659"/>
    <lineage>
        <taxon>Bacteria</taxon>
        <taxon>Pseudomonadati</taxon>
        <taxon>Campylobacterota</taxon>
        <taxon>Epsilonproteobacteria</taxon>
        <taxon>Nautiliales</taxon>
        <taxon>Nautiliaceae</taxon>
        <taxon>Nautilia</taxon>
    </lineage>
</organism>
<protein>
    <recommendedName>
        <fullName evidence="4">SprA-related family</fullName>
    </recommendedName>
</protein>
<proteinExistence type="predicted"/>
<evidence type="ECO:0008006" key="4">
    <source>
        <dbReference type="Google" id="ProtNLM"/>
    </source>
</evidence>
<dbReference type="InterPro" id="IPR021973">
    <property type="entry name" value="SprA-related"/>
</dbReference>
<dbReference type="KEGG" id="nam:NAMH_0998"/>
<dbReference type="HOGENOM" id="CLU_2220331_0_0_7"/>
<keyword evidence="3" id="KW-1185">Reference proteome</keyword>
<feature type="compositionally biased region" description="Basic and acidic residues" evidence="1">
    <location>
        <begin position="86"/>
        <end position="106"/>
    </location>
</feature>
<feature type="region of interest" description="Disordered" evidence="1">
    <location>
        <begin position="1"/>
        <end position="23"/>
    </location>
</feature>
<dbReference type="STRING" id="598659.NAMH_0998"/>
<evidence type="ECO:0000256" key="1">
    <source>
        <dbReference type="SAM" id="MobiDB-lite"/>
    </source>
</evidence>
<evidence type="ECO:0000313" key="3">
    <source>
        <dbReference type="Proteomes" id="UP000000448"/>
    </source>
</evidence>